<protein>
    <submittedName>
        <fullName evidence="3">Rhodanese domain protein</fullName>
    </submittedName>
</protein>
<dbReference type="InterPro" id="IPR001763">
    <property type="entry name" value="Rhodanese-like_dom"/>
</dbReference>
<sequence length="143" mass="15328" precursor="true">MLRSILATMLLACLTVSAVADEPLTHTTDSLETVKENVKAGKAVIVDVREQAEWDEKHVAGAIHLPKSKLELSSGLEELVKQLDKSKTIYTHCGAGKRALACGEILKKAGFDVKPLKPGINQLLEAGFEKGKTPASEKPATPN</sequence>
<dbReference type="PANTHER" id="PTHR43031">
    <property type="entry name" value="FAD-DEPENDENT OXIDOREDUCTASE"/>
    <property type="match status" value="1"/>
</dbReference>
<dbReference type="CDD" id="cd00158">
    <property type="entry name" value="RHOD"/>
    <property type="match status" value="1"/>
</dbReference>
<dbReference type="STRING" id="530564.Psta_3157"/>
<dbReference type="SUPFAM" id="SSF52821">
    <property type="entry name" value="Rhodanese/Cell cycle control phosphatase"/>
    <property type="match status" value="1"/>
</dbReference>
<dbReference type="Gene3D" id="3.40.250.10">
    <property type="entry name" value="Rhodanese-like domain"/>
    <property type="match status" value="1"/>
</dbReference>
<proteinExistence type="predicted"/>
<dbReference type="AlphaFoldDB" id="D2QWL8"/>
<dbReference type="InterPro" id="IPR036873">
    <property type="entry name" value="Rhodanese-like_dom_sf"/>
</dbReference>
<evidence type="ECO:0000259" key="2">
    <source>
        <dbReference type="PROSITE" id="PS50206"/>
    </source>
</evidence>
<dbReference type="eggNOG" id="COG0607">
    <property type="taxonomic scope" value="Bacteria"/>
</dbReference>
<feature type="signal peptide" evidence="1">
    <location>
        <begin position="1"/>
        <end position="20"/>
    </location>
</feature>
<dbReference type="InterPro" id="IPR050229">
    <property type="entry name" value="GlpE_sulfurtransferase"/>
</dbReference>
<keyword evidence="1" id="KW-0732">Signal</keyword>
<name>D2QWL8_PIRSD</name>
<dbReference type="OrthoDB" id="9800872at2"/>
<gene>
    <name evidence="3" type="ordered locus">Psta_3157</name>
</gene>
<feature type="chain" id="PRO_5003035816" evidence="1">
    <location>
        <begin position="21"/>
        <end position="143"/>
    </location>
</feature>
<evidence type="ECO:0000313" key="3">
    <source>
        <dbReference type="EMBL" id="ADB17821.1"/>
    </source>
</evidence>
<dbReference type="Proteomes" id="UP000001887">
    <property type="component" value="Chromosome"/>
</dbReference>
<organism evidence="3 4">
    <name type="scientific">Pirellula staleyi (strain ATCC 27377 / DSM 6068 / ICPB 4128)</name>
    <name type="common">Pirella staleyi</name>
    <dbReference type="NCBI Taxonomy" id="530564"/>
    <lineage>
        <taxon>Bacteria</taxon>
        <taxon>Pseudomonadati</taxon>
        <taxon>Planctomycetota</taxon>
        <taxon>Planctomycetia</taxon>
        <taxon>Pirellulales</taxon>
        <taxon>Pirellulaceae</taxon>
        <taxon>Pirellula</taxon>
    </lineage>
</organism>
<evidence type="ECO:0000256" key="1">
    <source>
        <dbReference type="SAM" id="SignalP"/>
    </source>
</evidence>
<accession>D2QWL8</accession>
<dbReference type="EMBL" id="CP001848">
    <property type="protein sequence ID" value="ADB17821.1"/>
    <property type="molecule type" value="Genomic_DNA"/>
</dbReference>
<dbReference type="HOGENOM" id="CLU_089574_6_3_0"/>
<feature type="domain" description="Rhodanese" evidence="2">
    <location>
        <begin position="39"/>
        <end position="132"/>
    </location>
</feature>
<dbReference type="Pfam" id="PF00581">
    <property type="entry name" value="Rhodanese"/>
    <property type="match status" value="1"/>
</dbReference>
<dbReference type="PANTHER" id="PTHR43031:SF7">
    <property type="entry name" value="NITRIC OXIDE REDUCTASE FLRD-NAD(+) REDUCTASE"/>
    <property type="match status" value="1"/>
</dbReference>
<evidence type="ECO:0000313" key="4">
    <source>
        <dbReference type="Proteomes" id="UP000001887"/>
    </source>
</evidence>
<keyword evidence="4" id="KW-1185">Reference proteome</keyword>
<dbReference type="SMART" id="SM00450">
    <property type="entry name" value="RHOD"/>
    <property type="match status" value="1"/>
</dbReference>
<dbReference type="PROSITE" id="PS50206">
    <property type="entry name" value="RHODANESE_3"/>
    <property type="match status" value="1"/>
</dbReference>
<dbReference type="KEGG" id="psl:Psta_3157"/>
<reference evidence="3 4" key="1">
    <citation type="journal article" date="2009" name="Stand. Genomic Sci.">
        <title>Complete genome sequence of Pirellula staleyi type strain (ATCC 27377).</title>
        <authorList>
            <person name="Clum A."/>
            <person name="Tindall B.J."/>
            <person name="Sikorski J."/>
            <person name="Ivanova N."/>
            <person name="Mavrommatis K."/>
            <person name="Lucas S."/>
            <person name="Glavina del Rio T."/>
            <person name="Nolan M."/>
            <person name="Chen F."/>
            <person name="Tice H."/>
            <person name="Pitluck S."/>
            <person name="Cheng J.F."/>
            <person name="Chertkov O."/>
            <person name="Brettin T."/>
            <person name="Han C."/>
            <person name="Detter J.C."/>
            <person name="Kuske C."/>
            <person name="Bruce D."/>
            <person name="Goodwin L."/>
            <person name="Ovchinikova G."/>
            <person name="Pati A."/>
            <person name="Mikhailova N."/>
            <person name="Chen A."/>
            <person name="Palaniappan K."/>
            <person name="Land M."/>
            <person name="Hauser L."/>
            <person name="Chang Y.J."/>
            <person name="Jeffries C.D."/>
            <person name="Chain P."/>
            <person name="Rohde M."/>
            <person name="Goker M."/>
            <person name="Bristow J."/>
            <person name="Eisen J.A."/>
            <person name="Markowitz V."/>
            <person name="Hugenholtz P."/>
            <person name="Kyrpides N.C."/>
            <person name="Klenk H.P."/>
            <person name="Lapidus A."/>
        </authorList>
    </citation>
    <scope>NUCLEOTIDE SEQUENCE [LARGE SCALE GENOMIC DNA]</scope>
    <source>
        <strain evidence="4">ATCC 27377 / DSM 6068 / ICPB 4128</strain>
    </source>
</reference>